<protein>
    <submittedName>
        <fullName evidence="6">LysR family transcriptional regulator</fullName>
    </submittedName>
</protein>
<reference evidence="6 7" key="1">
    <citation type="submission" date="2021-06" db="EMBL/GenBank/DDBJ databases">
        <title>Sphingomonas sp. XMGL2, whole genome shotgun sequencing project.</title>
        <authorList>
            <person name="Zhao G."/>
            <person name="Shen L."/>
        </authorList>
    </citation>
    <scope>NUCLEOTIDE SEQUENCE [LARGE SCALE GENOMIC DNA]</scope>
    <source>
        <strain evidence="6 7">XMGL2</strain>
    </source>
</reference>
<comment type="similarity">
    <text evidence="1">Belongs to the LysR transcriptional regulatory family.</text>
</comment>
<evidence type="ECO:0000256" key="4">
    <source>
        <dbReference type="ARBA" id="ARBA00023163"/>
    </source>
</evidence>
<dbReference type="PROSITE" id="PS50931">
    <property type="entry name" value="HTH_LYSR"/>
    <property type="match status" value="1"/>
</dbReference>
<dbReference type="PANTHER" id="PTHR30537:SF5">
    <property type="entry name" value="HTH-TYPE TRANSCRIPTIONAL ACTIVATOR TTDR-RELATED"/>
    <property type="match status" value="1"/>
</dbReference>
<dbReference type="InterPro" id="IPR005119">
    <property type="entry name" value="LysR_subst-bd"/>
</dbReference>
<evidence type="ECO:0000256" key="3">
    <source>
        <dbReference type="ARBA" id="ARBA00023125"/>
    </source>
</evidence>
<proteinExistence type="inferred from homology"/>
<keyword evidence="4" id="KW-0804">Transcription</keyword>
<comment type="caution">
    <text evidence="6">The sequence shown here is derived from an EMBL/GenBank/DDBJ whole genome shotgun (WGS) entry which is preliminary data.</text>
</comment>
<dbReference type="Pfam" id="PF03466">
    <property type="entry name" value="LysR_substrate"/>
    <property type="match status" value="1"/>
</dbReference>
<dbReference type="RefSeq" id="WP_216321086.1">
    <property type="nucleotide sequence ID" value="NZ_JAHKRT010000002.1"/>
</dbReference>
<keyword evidence="3" id="KW-0238">DNA-binding</keyword>
<dbReference type="InterPro" id="IPR000847">
    <property type="entry name" value="LysR_HTH_N"/>
</dbReference>
<evidence type="ECO:0000259" key="5">
    <source>
        <dbReference type="PROSITE" id="PS50931"/>
    </source>
</evidence>
<evidence type="ECO:0000256" key="1">
    <source>
        <dbReference type="ARBA" id="ARBA00009437"/>
    </source>
</evidence>
<name>A0ABS6BGC6_9SPHN</name>
<gene>
    <name evidence="6" type="ORF">KOF26_05025</name>
</gene>
<sequence>MRRMPPLTAIEAFIQVGRLGSVKAAAEELALSSPALSRRLQAMERFVGRSLFDRRHQAMALNAEGEALLTRIGPALDALAVAIGEATGDAEHLRLRLNVQPLWASQQLMPRMDSLREAYPDFHLNLDTAPHGIARLGDGLDAAIVLGREVDPALYSRRISRHKVVAIASRAMAAEIAGPMDLASRTILVHRDMADLFFIWRRGMDAEALEPAVTDHFDAGQLMLDAAAQGIGIAFMLDEHLAQAHNNQLVALFPERQVESGYSFWFACRRSAMSRRAVRIFHDWLIKAMATPAG</sequence>
<dbReference type="PANTHER" id="PTHR30537">
    <property type="entry name" value="HTH-TYPE TRANSCRIPTIONAL REGULATOR"/>
    <property type="match status" value="1"/>
</dbReference>
<keyword evidence="7" id="KW-1185">Reference proteome</keyword>
<keyword evidence="2" id="KW-0805">Transcription regulation</keyword>
<evidence type="ECO:0000313" key="6">
    <source>
        <dbReference type="EMBL" id="MBU3077224.1"/>
    </source>
</evidence>
<dbReference type="InterPro" id="IPR058163">
    <property type="entry name" value="LysR-type_TF_proteobact-type"/>
</dbReference>
<evidence type="ECO:0000256" key="2">
    <source>
        <dbReference type="ARBA" id="ARBA00023015"/>
    </source>
</evidence>
<organism evidence="6 7">
    <name type="scientific">Sphingomonas quercus</name>
    <dbReference type="NCBI Taxonomy" id="2842451"/>
    <lineage>
        <taxon>Bacteria</taxon>
        <taxon>Pseudomonadati</taxon>
        <taxon>Pseudomonadota</taxon>
        <taxon>Alphaproteobacteria</taxon>
        <taxon>Sphingomonadales</taxon>
        <taxon>Sphingomonadaceae</taxon>
        <taxon>Sphingomonas</taxon>
    </lineage>
</organism>
<dbReference type="EMBL" id="JAHKRT010000002">
    <property type="protein sequence ID" value="MBU3077224.1"/>
    <property type="molecule type" value="Genomic_DNA"/>
</dbReference>
<dbReference type="Proteomes" id="UP000776276">
    <property type="component" value="Unassembled WGS sequence"/>
</dbReference>
<accession>A0ABS6BGC6</accession>
<evidence type="ECO:0000313" key="7">
    <source>
        <dbReference type="Proteomes" id="UP000776276"/>
    </source>
</evidence>
<feature type="domain" description="HTH lysR-type" evidence="5">
    <location>
        <begin position="5"/>
        <end position="62"/>
    </location>
</feature>
<dbReference type="Pfam" id="PF00126">
    <property type="entry name" value="HTH_1"/>
    <property type="match status" value="1"/>
</dbReference>